<keyword evidence="4" id="KW-0479">Metal-binding</keyword>
<dbReference type="Gene3D" id="3.30.830.10">
    <property type="entry name" value="Metalloenzyme, LuxS/M16 peptidase-like"/>
    <property type="match status" value="4"/>
</dbReference>
<dbReference type="PANTHER" id="PTHR43690">
    <property type="entry name" value="NARDILYSIN"/>
    <property type="match status" value="1"/>
</dbReference>
<feature type="signal peptide" evidence="9">
    <location>
        <begin position="1"/>
        <end position="22"/>
    </location>
</feature>
<evidence type="ECO:0000256" key="6">
    <source>
        <dbReference type="ARBA" id="ARBA00022833"/>
    </source>
</evidence>
<organism evidence="12 13">
    <name type="scientific">Motilimonas cestriensis</name>
    <dbReference type="NCBI Taxonomy" id="2742685"/>
    <lineage>
        <taxon>Bacteria</taxon>
        <taxon>Pseudomonadati</taxon>
        <taxon>Pseudomonadota</taxon>
        <taxon>Gammaproteobacteria</taxon>
        <taxon>Alteromonadales</taxon>
        <taxon>Alteromonadales genera incertae sedis</taxon>
        <taxon>Motilimonas</taxon>
    </lineage>
</organism>
<evidence type="ECO:0000256" key="1">
    <source>
        <dbReference type="ARBA" id="ARBA00001947"/>
    </source>
</evidence>
<feature type="domain" description="Peptidase M16 N-terminal" evidence="10">
    <location>
        <begin position="48"/>
        <end position="176"/>
    </location>
</feature>
<evidence type="ECO:0000313" key="13">
    <source>
        <dbReference type="Proteomes" id="UP001201273"/>
    </source>
</evidence>
<dbReference type="InterPro" id="IPR001431">
    <property type="entry name" value="Pept_M16_Zn_BS"/>
</dbReference>
<evidence type="ECO:0000256" key="2">
    <source>
        <dbReference type="ARBA" id="ARBA00007261"/>
    </source>
</evidence>
<keyword evidence="5" id="KW-0378">Hydrolase</keyword>
<dbReference type="InterPro" id="IPR011249">
    <property type="entry name" value="Metalloenz_LuxS/M16"/>
</dbReference>
<evidence type="ECO:0000256" key="7">
    <source>
        <dbReference type="ARBA" id="ARBA00023049"/>
    </source>
</evidence>
<accession>A0ABS8WF23</accession>
<comment type="similarity">
    <text evidence="2 8">Belongs to the peptidase M16 family.</text>
</comment>
<dbReference type="InterPro" id="IPR007863">
    <property type="entry name" value="Peptidase_M16_C"/>
</dbReference>
<evidence type="ECO:0000256" key="8">
    <source>
        <dbReference type="RuleBase" id="RU004447"/>
    </source>
</evidence>
<dbReference type="PANTHER" id="PTHR43690:SF17">
    <property type="entry name" value="PROTEIN YHJJ"/>
    <property type="match status" value="1"/>
</dbReference>
<dbReference type="SUPFAM" id="SSF63411">
    <property type="entry name" value="LuxS/MPP-like metallohydrolase"/>
    <property type="match status" value="4"/>
</dbReference>
<evidence type="ECO:0000256" key="5">
    <source>
        <dbReference type="ARBA" id="ARBA00022801"/>
    </source>
</evidence>
<protein>
    <submittedName>
        <fullName evidence="12">Insulinase family protein</fullName>
    </submittedName>
</protein>
<feature type="chain" id="PRO_5047528357" evidence="9">
    <location>
        <begin position="23"/>
        <end position="932"/>
    </location>
</feature>
<name>A0ABS8WF23_9GAMM</name>
<evidence type="ECO:0000313" key="12">
    <source>
        <dbReference type="EMBL" id="MCE2596927.1"/>
    </source>
</evidence>
<feature type="domain" description="Peptidase M16 C-terminal" evidence="11">
    <location>
        <begin position="203"/>
        <end position="381"/>
    </location>
</feature>
<evidence type="ECO:0000256" key="9">
    <source>
        <dbReference type="SAM" id="SignalP"/>
    </source>
</evidence>
<dbReference type="Pfam" id="PF05193">
    <property type="entry name" value="Peptidase_M16_C"/>
    <property type="match status" value="2"/>
</dbReference>
<dbReference type="Proteomes" id="UP001201273">
    <property type="component" value="Unassembled WGS sequence"/>
</dbReference>
<dbReference type="RefSeq" id="WP_233054682.1">
    <property type="nucleotide sequence ID" value="NZ_JAIMJA010000027.1"/>
</dbReference>
<comment type="caution">
    <text evidence="12">The sequence shown here is derived from an EMBL/GenBank/DDBJ whole genome shotgun (WGS) entry which is preliminary data.</text>
</comment>
<evidence type="ECO:0000256" key="3">
    <source>
        <dbReference type="ARBA" id="ARBA00022670"/>
    </source>
</evidence>
<evidence type="ECO:0000259" key="10">
    <source>
        <dbReference type="Pfam" id="PF00675"/>
    </source>
</evidence>
<dbReference type="PROSITE" id="PS00143">
    <property type="entry name" value="INSULINASE"/>
    <property type="match status" value="1"/>
</dbReference>
<comment type="cofactor">
    <cofactor evidence="1">
        <name>Zn(2+)</name>
        <dbReference type="ChEBI" id="CHEBI:29105"/>
    </cofactor>
</comment>
<feature type="domain" description="Peptidase M16 C-terminal" evidence="11">
    <location>
        <begin position="690"/>
        <end position="865"/>
    </location>
</feature>
<sequence>MRILRTLCLALTALLISLPSAAKPLQPDPNWTIQKLDNGFQYRLYSVDESSDRVQLYLWVKSGSADETAEQKGGAHLLEHMAFNGTKHFPGHKIEQLFKEAGLGFGQDINAYTNFKETVYTLNIPDNNPELMNDVLLYLSDVAQNIELDETEVAKEIGVVKGEYYTRLSYEQIKENAYMDKMSAGTEYILNNIGGLPAQLDTLNANKLQDYYRAWYRPDNMELLVVGKIDKPQISQAIAKQFNRLHGQAKTKNRPAEPQFSHATQTFSSVEVKQNGVSLNFILPPVSVATEADTKINNKIEFTHLLIMNRLNRAHELSGTPFASINSYVGLPMWVGNNRVYSLEVEYRLSQDQAAIDWLGAEIAKINQFGFTQAEFDQLKQLYSLHIANYDQTYDNLTSSNIINNYLGALKAEQVPVDKKTTLLLYNDFLEQLTLAEVNQFAQQTLVNPQIYQVAPEMGEESPLNAGVLKSHQQLESWVTAALKQSVQPYAAGVLVAQQTDDTLATATGKLLSQQSYKELGIEQLNFDNGLSVLLQPDSTKKGMVYFQFSAPGGITSLDAKYRSAANMLIDTQINSGLGKQSAQQVQQALASHLTTVNPFINNSAQGFDGSMPTAQLDFALTLLKRGFVSDKIDPAAFKQVKEGIFNNVKNYLNSNQGQVDIRYFNALYGKNPYEGPLSLKQIEQVTTADLLYVKQQLFGSANGFKLTLVGDFEIDEAKALISQHLATLPKGTQHQASPQTLWATKNKTEINENRNDNDRADIVFQFVYQGVEPSEKQIYATDLISRIISEQLMATVREDLSLAYSPYAGCDPASDNINYSYCRIAFVTAPQDADKAKQAVEKILTQLYQTGADNKALSLHKNALETAMLDTFKDPQSRAWFIHRDFVSGYQVGEVLDPKAIVASIDKPYIDGLIKQMLQNAGQLTLVNLPK</sequence>
<reference evidence="12 13" key="1">
    <citation type="journal article" date="2022" name="Environ. Microbiol. Rep.">
        <title>Eco-phylogenetic analyses reveal divergent evolution of vitamin B12 metabolism in the marine bacterial family 'Psychromonadaceae'.</title>
        <authorList>
            <person name="Jin X."/>
            <person name="Yang Y."/>
            <person name="Cao H."/>
            <person name="Gao B."/>
            <person name="Zhao Z."/>
        </authorList>
    </citation>
    <scope>NUCLEOTIDE SEQUENCE [LARGE SCALE GENOMIC DNA]</scope>
    <source>
        <strain evidence="12 13">MKS20</strain>
    </source>
</reference>
<proteinExistence type="inferred from homology"/>
<keyword evidence="3" id="KW-0645">Protease</keyword>
<evidence type="ECO:0000259" key="11">
    <source>
        <dbReference type="Pfam" id="PF05193"/>
    </source>
</evidence>
<keyword evidence="7" id="KW-0482">Metalloprotease</keyword>
<keyword evidence="13" id="KW-1185">Reference proteome</keyword>
<dbReference type="Pfam" id="PF00675">
    <property type="entry name" value="Peptidase_M16"/>
    <property type="match status" value="1"/>
</dbReference>
<evidence type="ECO:0000256" key="4">
    <source>
        <dbReference type="ARBA" id="ARBA00022723"/>
    </source>
</evidence>
<keyword evidence="9" id="KW-0732">Signal</keyword>
<gene>
    <name evidence="12" type="ORF">K6Y31_19310</name>
</gene>
<keyword evidence="6" id="KW-0862">Zinc</keyword>
<dbReference type="InterPro" id="IPR050626">
    <property type="entry name" value="Peptidase_M16"/>
</dbReference>
<dbReference type="EMBL" id="JAIMJA010000027">
    <property type="protein sequence ID" value="MCE2596927.1"/>
    <property type="molecule type" value="Genomic_DNA"/>
</dbReference>
<dbReference type="InterPro" id="IPR011765">
    <property type="entry name" value="Pept_M16_N"/>
</dbReference>